<dbReference type="OrthoDB" id="1591at2759"/>
<feature type="region of interest" description="Disordered" evidence="2">
    <location>
        <begin position="1"/>
        <end position="25"/>
    </location>
</feature>
<dbReference type="Pfam" id="PF07002">
    <property type="entry name" value="Copine"/>
    <property type="match status" value="1"/>
</dbReference>
<evidence type="ECO:0000313" key="4">
    <source>
        <dbReference type="EMBL" id="PXF41754.1"/>
    </source>
</evidence>
<dbReference type="STRING" id="448386.A0A2V3II37"/>
<dbReference type="InterPro" id="IPR010734">
    <property type="entry name" value="Copine_C"/>
</dbReference>
<dbReference type="InterPro" id="IPR045052">
    <property type="entry name" value="Copine"/>
</dbReference>
<dbReference type="Pfam" id="PF00168">
    <property type="entry name" value="C2"/>
    <property type="match status" value="1"/>
</dbReference>
<feature type="domain" description="C2" evidence="3">
    <location>
        <begin position="21"/>
        <end position="155"/>
    </location>
</feature>
<gene>
    <name evidence="4" type="ORF">BWQ96_08543</name>
</gene>
<dbReference type="CDD" id="cd04048">
    <property type="entry name" value="C2A_Copine"/>
    <property type="match status" value="1"/>
</dbReference>
<evidence type="ECO:0000256" key="2">
    <source>
        <dbReference type="SAM" id="MobiDB-lite"/>
    </source>
</evidence>
<dbReference type="PROSITE" id="PS50004">
    <property type="entry name" value="C2"/>
    <property type="match status" value="1"/>
</dbReference>
<dbReference type="SUPFAM" id="SSF53300">
    <property type="entry name" value="vWA-like"/>
    <property type="match status" value="1"/>
</dbReference>
<dbReference type="InterPro" id="IPR002035">
    <property type="entry name" value="VWF_A"/>
</dbReference>
<dbReference type="EMBL" id="NBIV01000198">
    <property type="protein sequence ID" value="PXF41754.1"/>
    <property type="molecule type" value="Genomic_DNA"/>
</dbReference>
<evidence type="ECO:0000259" key="3">
    <source>
        <dbReference type="PROSITE" id="PS50004"/>
    </source>
</evidence>
<dbReference type="Gene3D" id="2.60.40.150">
    <property type="entry name" value="C2 domain"/>
    <property type="match status" value="1"/>
</dbReference>
<sequence length="740" mass="81045">MSASSSFELPPAQRSNSLSESAGSLLRPFSSPDEELARAMKISLQLEATALPNMDLRGKSDPFVVLYKKLDPVKSQQSSECWTKVGQTETVYNNLNPKWSNTFNLEYHFGTNTVLRFDVYDRDSPLDDLSKHDYIGEARCTVAQVVLADNQTLHLPIRLPSKARANRGTLTIRGEEQKGDLGDAVTLQFSAFNLRKAKRPFYVLSRQNPSDSSFSPVVYSEVHQNYAAGNTENIFRPVNRSLTRLVNGDLDRLLKIEFLNFRPWGDYGTCGSATFTLRTARLAATDPMSHKIELKKQRKNGQVVTAGTLIIKKCDISAPYSFIDYIQSGVVINTVIAVDMSSSNGDPQHPTSLQYNDPANPNEYVIALRAVGDVLAAYDTSKTFPAFGFGAALPPHYEEAAHVFALTGDISRPVCNGVEDVIRSYYNALGRVAPFEPCKYGPMLEHVIRSAKGENGQDGKIVYTILLIVTDGEFSDFADVANLICSAADLPLSIVIVGVGNSSFKMLDKLDGDSEQLCSSDGTPCARDIVQFVPFHKHRYSTHQLAAEVLEEIPEQFLSYMRSRSIRPKDIKPAGVVRRNSKGPYYPNGNGPTPLPPALPTSLPTALPTSLATSVETAMMNVPTSLGAMSNPLQWSVGGGAPFQPRSSRRPSVGPYSFIHRGYTPQQRMYMPGQGAVPSQAMGTPGTVSHYSQSYAPGVALHMAPSTFSPGGYPPQTPLRQTGSFHHGYPSTGYDLYQRQ</sequence>
<dbReference type="AlphaFoldDB" id="A0A2V3II37"/>
<dbReference type="GO" id="GO:0005544">
    <property type="term" value="F:calcium-dependent phospholipid binding"/>
    <property type="evidence" value="ECO:0007669"/>
    <property type="project" value="InterPro"/>
</dbReference>
<protein>
    <submittedName>
        <fullName evidence="4">Copine-8</fullName>
    </submittedName>
</protein>
<comment type="similarity">
    <text evidence="1">Belongs to the copine family.</text>
</comment>
<dbReference type="PANTHER" id="PTHR10857">
    <property type="entry name" value="COPINE"/>
    <property type="match status" value="1"/>
</dbReference>
<evidence type="ECO:0000256" key="1">
    <source>
        <dbReference type="ARBA" id="ARBA00009048"/>
    </source>
</evidence>
<dbReference type="SMART" id="SM00327">
    <property type="entry name" value="VWA"/>
    <property type="match status" value="1"/>
</dbReference>
<dbReference type="SUPFAM" id="SSF49562">
    <property type="entry name" value="C2 domain (Calcium/lipid-binding domain, CaLB)"/>
    <property type="match status" value="1"/>
</dbReference>
<proteinExistence type="inferred from homology"/>
<evidence type="ECO:0000313" key="5">
    <source>
        <dbReference type="Proteomes" id="UP000247409"/>
    </source>
</evidence>
<dbReference type="GO" id="GO:0005886">
    <property type="term" value="C:plasma membrane"/>
    <property type="evidence" value="ECO:0007669"/>
    <property type="project" value="TreeGrafter"/>
</dbReference>
<feature type="region of interest" description="Disordered" evidence="2">
    <location>
        <begin position="709"/>
        <end position="732"/>
    </location>
</feature>
<comment type="caution">
    <text evidence="4">The sequence shown here is derived from an EMBL/GenBank/DDBJ whole genome shotgun (WGS) entry which is preliminary data.</text>
</comment>
<feature type="region of interest" description="Disordered" evidence="2">
    <location>
        <begin position="577"/>
        <end position="598"/>
    </location>
</feature>
<feature type="compositionally biased region" description="Polar residues" evidence="2">
    <location>
        <begin position="1"/>
        <end position="22"/>
    </location>
</feature>
<dbReference type="Proteomes" id="UP000247409">
    <property type="component" value="Unassembled WGS sequence"/>
</dbReference>
<keyword evidence="5" id="KW-1185">Reference proteome</keyword>
<dbReference type="GO" id="GO:0071277">
    <property type="term" value="P:cellular response to calcium ion"/>
    <property type="evidence" value="ECO:0007669"/>
    <property type="project" value="TreeGrafter"/>
</dbReference>
<dbReference type="InterPro" id="IPR000008">
    <property type="entry name" value="C2_dom"/>
</dbReference>
<name>A0A2V3II37_9FLOR</name>
<dbReference type="PANTHER" id="PTHR10857:SF106">
    <property type="entry name" value="C2 DOMAIN-CONTAINING PROTEIN"/>
    <property type="match status" value="1"/>
</dbReference>
<dbReference type="SMART" id="SM00239">
    <property type="entry name" value="C2"/>
    <property type="match status" value="1"/>
</dbReference>
<dbReference type="InterPro" id="IPR036465">
    <property type="entry name" value="vWFA_dom_sf"/>
</dbReference>
<dbReference type="InterPro" id="IPR035892">
    <property type="entry name" value="C2_domain_sf"/>
</dbReference>
<reference evidence="4 5" key="1">
    <citation type="journal article" date="2018" name="Mol. Biol. Evol.">
        <title>Analysis of the draft genome of the red seaweed Gracilariopsis chorda provides insights into genome size evolution in Rhodophyta.</title>
        <authorList>
            <person name="Lee J."/>
            <person name="Yang E.C."/>
            <person name="Graf L."/>
            <person name="Yang J.H."/>
            <person name="Qiu H."/>
            <person name="Zel Zion U."/>
            <person name="Chan C.X."/>
            <person name="Stephens T.G."/>
            <person name="Weber A.P.M."/>
            <person name="Boo G.H."/>
            <person name="Boo S.M."/>
            <person name="Kim K.M."/>
            <person name="Shin Y."/>
            <person name="Jung M."/>
            <person name="Lee S.J."/>
            <person name="Yim H.S."/>
            <person name="Lee J.H."/>
            <person name="Bhattacharya D."/>
            <person name="Yoon H.S."/>
        </authorList>
    </citation>
    <scope>NUCLEOTIDE SEQUENCE [LARGE SCALE GENOMIC DNA]</scope>
    <source>
        <strain evidence="4 5">SKKU-2015</strain>
        <tissue evidence="4">Whole body</tissue>
    </source>
</reference>
<accession>A0A2V3II37</accession>
<organism evidence="4 5">
    <name type="scientific">Gracilariopsis chorda</name>
    <dbReference type="NCBI Taxonomy" id="448386"/>
    <lineage>
        <taxon>Eukaryota</taxon>
        <taxon>Rhodophyta</taxon>
        <taxon>Florideophyceae</taxon>
        <taxon>Rhodymeniophycidae</taxon>
        <taxon>Gracilariales</taxon>
        <taxon>Gracilariaceae</taxon>
        <taxon>Gracilariopsis</taxon>
    </lineage>
</organism>